<evidence type="ECO:0000313" key="5">
    <source>
        <dbReference type="EMBL" id="GHO92405.1"/>
    </source>
</evidence>
<name>A0A8J3IHB5_9CHLR</name>
<dbReference type="GO" id="GO:0008237">
    <property type="term" value="F:metallopeptidase activity"/>
    <property type="evidence" value="ECO:0007669"/>
    <property type="project" value="InterPro"/>
</dbReference>
<evidence type="ECO:0000259" key="2">
    <source>
        <dbReference type="Pfam" id="PF01523"/>
    </source>
</evidence>
<dbReference type="EMBL" id="BNJK01000001">
    <property type="protein sequence ID" value="GHO92405.1"/>
    <property type="molecule type" value="Genomic_DNA"/>
</dbReference>
<gene>
    <name evidence="5" type="ORF">KSF_024530</name>
</gene>
<keyword evidence="6" id="KW-1185">Reference proteome</keyword>
<dbReference type="RefSeq" id="WP_220203241.1">
    <property type="nucleotide sequence ID" value="NZ_BNJK01000001.1"/>
</dbReference>
<dbReference type="Proteomes" id="UP000597444">
    <property type="component" value="Unassembled WGS sequence"/>
</dbReference>
<protein>
    <submittedName>
        <fullName evidence="5">Peptidase U62</fullName>
    </submittedName>
</protein>
<dbReference type="Pfam" id="PF01523">
    <property type="entry name" value="PmbA_TldD_1st"/>
    <property type="match status" value="1"/>
</dbReference>
<feature type="domain" description="Metalloprotease TldD/E C-terminal" evidence="3">
    <location>
        <begin position="221"/>
        <end position="442"/>
    </location>
</feature>
<dbReference type="InterPro" id="IPR002510">
    <property type="entry name" value="Metalloprtase-TldD/E_N"/>
</dbReference>
<dbReference type="Pfam" id="PF19289">
    <property type="entry name" value="PmbA_TldD_3rd"/>
    <property type="match status" value="1"/>
</dbReference>
<feature type="domain" description="Metalloprotease TldD/E N-terminal" evidence="2">
    <location>
        <begin position="25"/>
        <end position="88"/>
    </location>
</feature>
<dbReference type="Pfam" id="PF19290">
    <property type="entry name" value="PmbA_TldD_2nd"/>
    <property type="match status" value="1"/>
</dbReference>
<dbReference type="InterPro" id="IPR045569">
    <property type="entry name" value="Metalloprtase-TldD/E_C"/>
</dbReference>
<dbReference type="AlphaFoldDB" id="A0A8J3IHB5"/>
<sequence>MYADETNVRALLQKVLGYSKAEQTEVVYLGTESALTRFANNYIHQNVAESNHELRVRAVVGKRIGVATTNRLDDDSLRNVAEQALAIALLQPENPEFHSLPISEPVLPAPGYSEMTAHFTPEERARRVEVIVRLAKERGLESAGAFSTTTNYVAVANSLDVFAYEPRTESECHAVIMADAQGSGYTQRMATDASTLDFEQMAREAVEKAERSRNPIDIALGEYPVVLDSYAVADMLQNLVFMGLSATAMQEERSFMNGQLGKQLVNPLVTIYDDGHDPAGLPQSFDFEGVPKQRVVMIDHGVANAVVYDSFTAMREGAINTGHALPAPNTYGPLPLNTMMAAGGVSMEALLKGVERGIYVTRFHYTNTVHPVKTLFTGMTRDGTFLIEHGELTRPVKNLRFTQSILDALRDVQAIGSERIQCTDYLPVVAPALCTARFNFTGITDSGA</sequence>
<dbReference type="InterPro" id="IPR035068">
    <property type="entry name" value="TldD/PmbA_N"/>
</dbReference>
<evidence type="ECO:0000256" key="1">
    <source>
        <dbReference type="ARBA" id="ARBA00005836"/>
    </source>
</evidence>
<organism evidence="5 6">
    <name type="scientific">Reticulibacter mediterranei</name>
    <dbReference type="NCBI Taxonomy" id="2778369"/>
    <lineage>
        <taxon>Bacteria</taxon>
        <taxon>Bacillati</taxon>
        <taxon>Chloroflexota</taxon>
        <taxon>Ktedonobacteria</taxon>
        <taxon>Ktedonobacterales</taxon>
        <taxon>Reticulibacteraceae</taxon>
        <taxon>Reticulibacter</taxon>
    </lineage>
</organism>
<evidence type="ECO:0000259" key="3">
    <source>
        <dbReference type="Pfam" id="PF19289"/>
    </source>
</evidence>
<feature type="domain" description="Metalloprotease TldD/E central" evidence="4">
    <location>
        <begin position="126"/>
        <end position="212"/>
    </location>
</feature>
<accession>A0A8J3IHB5</accession>
<proteinExistence type="inferred from homology"/>
<dbReference type="Gene3D" id="3.30.2290.10">
    <property type="entry name" value="PmbA/TldD superfamily"/>
    <property type="match status" value="1"/>
</dbReference>
<evidence type="ECO:0000313" key="6">
    <source>
        <dbReference type="Proteomes" id="UP000597444"/>
    </source>
</evidence>
<dbReference type="InterPro" id="IPR036059">
    <property type="entry name" value="TldD/PmbA_sf"/>
</dbReference>
<dbReference type="GO" id="GO:0006508">
    <property type="term" value="P:proteolysis"/>
    <property type="evidence" value="ECO:0007669"/>
    <property type="project" value="InterPro"/>
</dbReference>
<dbReference type="InterPro" id="IPR045570">
    <property type="entry name" value="Metalloprtase-TldD/E_cen_dom"/>
</dbReference>
<evidence type="ECO:0000259" key="4">
    <source>
        <dbReference type="Pfam" id="PF19290"/>
    </source>
</evidence>
<comment type="caution">
    <text evidence="5">The sequence shown here is derived from an EMBL/GenBank/DDBJ whole genome shotgun (WGS) entry which is preliminary data.</text>
</comment>
<dbReference type="PANTHER" id="PTHR43666">
    <property type="entry name" value="TLDD PROTEIN"/>
    <property type="match status" value="1"/>
</dbReference>
<reference evidence="5" key="1">
    <citation type="submission" date="2020-10" db="EMBL/GenBank/DDBJ databases">
        <title>Taxonomic study of unclassified bacteria belonging to the class Ktedonobacteria.</title>
        <authorList>
            <person name="Yabe S."/>
            <person name="Wang C.M."/>
            <person name="Zheng Y."/>
            <person name="Sakai Y."/>
            <person name="Cavaletti L."/>
            <person name="Monciardini P."/>
            <person name="Donadio S."/>
        </authorList>
    </citation>
    <scope>NUCLEOTIDE SEQUENCE</scope>
    <source>
        <strain evidence="5">ID150040</strain>
    </source>
</reference>
<comment type="similarity">
    <text evidence="1">Belongs to the peptidase U62 family.</text>
</comment>
<dbReference type="PANTHER" id="PTHR43666:SF1">
    <property type="entry name" value="CONSERVED PROTEIN"/>
    <property type="match status" value="1"/>
</dbReference>
<dbReference type="SUPFAM" id="SSF111283">
    <property type="entry name" value="Putative modulator of DNA gyrase, PmbA/TldD"/>
    <property type="match status" value="1"/>
</dbReference>